<dbReference type="Proteomes" id="UP001497516">
    <property type="component" value="Chromosome 7"/>
</dbReference>
<sequence length="86" mass="9901">MSVESFPRQILWHRVGDIPGLQRDGSECVVGEDIRHPERGIVVGQIVLLENLLNKWRHLSKLAPQQAREQMVLHLILQSNMEPIPF</sequence>
<organism evidence="1 2">
    <name type="scientific">Linum trigynum</name>
    <dbReference type="NCBI Taxonomy" id="586398"/>
    <lineage>
        <taxon>Eukaryota</taxon>
        <taxon>Viridiplantae</taxon>
        <taxon>Streptophyta</taxon>
        <taxon>Embryophyta</taxon>
        <taxon>Tracheophyta</taxon>
        <taxon>Spermatophyta</taxon>
        <taxon>Magnoliopsida</taxon>
        <taxon>eudicotyledons</taxon>
        <taxon>Gunneridae</taxon>
        <taxon>Pentapetalae</taxon>
        <taxon>rosids</taxon>
        <taxon>fabids</taxon>
        <taxon>Malpighiales</taxon>
        <taxon>Linaceae</taxon>
        <taxon>Linum</taxon>
    </lineage>
</organism>
<proteinExistence type="predicted"/>
<keyword evidence="2" id="KW-1185">Reference proteome</keyword>
<evidence type="ECO:0000313" key="1">
    <source>
        <dbReference type="EMBL" id="CAL1400305.1"/>
    </source>
</evidence>
<protein>
    <submittedName>
        <fullName evidence="1">Uncharacterized protein</fullName>
    </submittedName>
</protein>
<name>A0AAV2FPN3_9ROSI</name>
<reference evidence="1 2" key="1">
    <citation type="submission" date="2024-04" db="EMBL/GenBank/DDBJ databases">
        <authorList>
            <person name="Fracassetti M."/>
        </authorList>
    </citation>
    <scope>NUCLEOTIDE SEQUENCE [LARGE SCALE GENOMIC DNA]</scope>
</reference>
<gene>
    <name evidence="1" type="ORF">LTRI10_LOCUS40442</name>
</gene>
<dbReference type="AlphaFoldDB" id="A0AAV2FPN3"/>
<evidence type="ECO:0000313" key="2">
    <source>
        <dbReference type="Proteomes" id="UP001497516"/>
    </source>
</evidence>
<dbReference type="EMBL" id="OZ034820">
    <property type="protein sequence ID" value="CAL1400305.1"/>
    <property type="molecule type" value="Genomic_DNA"/>
</dbReference>
<accession>A0AAV2FPN3</accession>